<dbReference type="InterPro" id="IPR003325">
    <property type="entry name" value="TerD"/>
</dbReference>
<dbReference type="InterPro" id="IPR051324">
    <property type="entry name" value="Stress/Tellurium_Resist"/>
</dbReference>
<organism evidence="3 4">
    <name type="scientific">Rhodoblastus acidophilus</name>
    <name type="common">Rhodopseudomonas acidophila</name>
    <dbReference type="NCBI Taxonomy" id="1074"/>
    <lineage>
        <taxon>Bacteria</taxon>
        <taxon>Pseudomonadati</taxon>
        <taxon>Pseudomonadota</taxon>
        <taxon>Alphaproteobacteria</taxon>
        <taxon>Hyphomicrobiales</taxon>
        <taxon>Rhodoblastaceae</taxon>
        <taxon>Rhodoblastus</taxon>
    </lineage>
</organism>
<dbReference type="Pfam" id="PF02342">
    <property type="entry name" value="TerD"/>
    <property type="match status" value="1"/>
</dbReference>
<proteinExistence type="predicted"/>
<dbReference type="GO" id="GO:0046690">
    <property type="term" value="P:response to tellurium ion"/>
    <property type="evidence" value="ECO:0007669"/>
    <property type="project" value="UniProtKB-KW"/>
</dbReference>
<gene>
    <name evidence="3" type="ORF">GJ654_11285</name>
</gene>
<accession>A0A6N8DP06</accession>
<dbReference type="PANTHER" id="PTHR32097">
    <property type="entry name" value="CAMP-BINDING PROTEIN 1-RELATED"/>
    <property type="match status" value="1"/>
</dbReference>
<dbReference type="AlphaFoldDB" id="A0A6N8DP06"/>
<dbReference type="Gene3D" id="2.60.60.30">
    <property type="entry name" value="sav2460 like domains"/>
    <property type="match status" value="1"/>
</dbReference>
<reference evidence="3 4" key="1">
    <citation type="submission" date="2019-11" db="EMBL/GenBank/DDBJ databases">
        <title>Whole-genome sequence of a Rhodoblastus acidophilus DSM 142.</title>
        <authorList>
            <person name="Kyndt J.A."/>
            <person name="Meyer T.E."/>
        </authorList>
    </citation>
    <scope>NUCLEOTIDE SEQUENCE [LARGE SCALE GENOMIC DNA]</scope>
    <source>
        <strain evidence="3 4">DSM 142</strain>
    </source>
</reference>
<dbReference type="Proteomes" id="UP000439113">
    <property type="component" value="Unassembled WGS sequence"/>
</dbReference>
<protein>
    <submittedName>
        <fullName evidence="3">TerD family protein</fullName>
    </submittedName>
</protein>
<evidence type="ECO:0000313" key="3">
    <source>
        <dbReference type="EMBL" id="MTV31576.1"/>
    </source>
</evidence>
<dbReference type="OrthoDB" id="570928at2"/>
<comment type="caution">
    <text evidence="3">The sequence shown here is derived from an EMBL/GenBank/DDBJ whole genome shotgun (WGS) entry which is preliminary data.</text>
</comment>
<feature type="domain" description="TerD" evidence="2">
    <location>
        <begin position="1"/>
        <end position="182"/>
    </location>
</feature>
<dbReference type="EMBL" id="WNKS01000008">
    <property type="protein sequence ID" value="MTV31576.1"/>
    <property type="molecule type" value="Genomic_DNA"/>
</dbReference>
<name>A0A6N8DP06_RHOAC</name>
<evidence type="ECO:0000259" key="2">
    <source>
        <dbReference type="Pfam" id="PF02342"/>
    </source>
</evidence>
<evidence type="ECO:0000256" key="1">
    <source>
        <dbReference type="ARBA" id="ARBA00022686"/>
    </source>
</evidence>
<evidence type="ECO:0000313" key="4">
    <source>
        <dbReference type="Proteomes" id="UP000439113"/>
    </source>
</evidence>
<sequence length="195" mass="20518">MSISLAKGQSVDLRKQTNSLTRVKMGLGWDAAKSGGGFLKSLFGGAPEGIDLDASCIVFDAGKQPVDLVWFRNLRSKDGAIQHSGDNLTGEGEGDDETISVDLASLPAEVVSLVFTVNSFRGQTFNEVENAFCRLVDAANGKELVRFNLAEKGAHSGVVMAVLSRSADSWTMKAVGTPANGQTAQQLLPFAAAAL</sequence>
<keyword evidence="1" id="KW-0778">Tellurium resistance</keyword>
<dbReference type="PANTHER" id="PTHR32097:SF17">
    <property type="entry name" value="CAMP-BINDING PROTEIN 1-RELATED"/>
    <property type="match status" value="1"/>
</dbReference>
<dbReference type="RefSeq" id="WP_155446252.1">
    <property type="nucleotide sequence ID" value="NZ_JAOQNR010000009.1"/>
</dbReference>
<dbReference type="CDD" id="cd06974">
    <property type="entry name" value="TerD_like"/>
    <property type="match status" value="1"/>
</dbReference>